<dbReference type="SUPFAM" id="SSF57701">
    <property type="entry name" value="Zn2/Cys6 DNA-binding domain"/>
    <property type="match status" value="1"/>
</dbReference>
<accession>A0A8H2XJU3</accession>
<comment type="subcellular location">
    <subcellularLocation>
        <location evidence="1">Nucleus</location>
    </subcellularLocation>
</comment>
<dbReference type="Proteomes" id="UP000663888">
    <property type="component" value="Unassembled WGS sequence"/>
</dbReference>
<evidence type="ECO:0000256" key="1">
    <source>
        <dbReference type="ARBA" id="ARBA00004123"/>
    </source>
</evidence>
<dbReference type="GO" id="GO:0008270">
    <property type="term" value="F:zinc ion binding"/>
    <property type="evidence" value="ECO:0007669"/>
    <property type="project" value="InterPro"/>
</dbReference>
<dbReference type="Pfam" id="PF11951">
    <property type="entry name" value="Fungal_trans_2"/>
    <property type="match status" value="1"/>
</dbReference>
<dbReference type="PANTHER" id="PTHR37534">
    <property type="entry name" value="TRANSCRIPTIONAL ACTIVATOR PROTEIN UGA3"/>
    <property type="match status" value="1"/>
</dbReference>
<dbReference type="InterPro" id="IPR021858">
    <property type="entry name" value="Fun_TF"/>
</dbReference>
<sequence>MKGTSTTSCKNCVDRGKLCDGIEPICNLCIRDGLFCSGIELSARVLLHNSRSSKSPDPVNLLNGKFNGFNNTLRGTISTIISTPSWGGFTHPGGDSNNFSRDSSPATLCPSTPRTLTLDPRVESNTSPFVLSQYIRFVDKIAFRVPPPYVRDGIVLRLRSSMITFSAMSLGARIIQALIDNFDETNWGTYANLIDRLYAHICVATNGMNGHAYVEGRLAGITELAGFKFMTSDNAAGYDLTRKATPTLLRLAYCYPEIWTEKGMISPSRVMLHNKYEVFNFIWVDNIAAMVLGTSTFLPYDTTATAHRSQFRMEWIWGCPEEFIIQCARINMIRSSEEGQRNSGQWKNIESEIIEWEPVVEQSNDSRDTVARLAVQESWRHAMLIYLYMAVCGVNSADPRVDLSLNQIVKLVGTVKHTDSFDRHLFVPCLLVGACARRESQRALVEKKLSSLRATKMWVLRSADFTSVLEHLWHGTAKDGRATTWGDYVRSRRAILPVIEAAAPVF</sequence>
<evidence type="ECO:0000313" key="4">
    <source>
        <dbReference type="Proteomes" id="UP000663888"/>
    </source>
</evidence>
<dbReference type="GO" id="GO:0000981">
    <property type="term" value="F:DNA-binding transcription factor activity, RNA polymerase II-specific"/>
    <property type="evidence" value="ECO:0007669"/>
    <property type="project" value="InterPro"/>
</dbReference>
<gene>
    <name evidence="3" type="ORF">RDB_LOCUS31882</name>
</gene>
<reference evidence="3" key="1">
    <citation type="submission" date="2021-01" db="EMBL/GenBank/DDBJ databases">
        <authorList>
            <person name="Kaushik A."/>
        </authorList>
    </citation>
    <scope>NUCLEOTIDE SEQUENCE</scope>
    <source>
        <strain evidence="3">AG4-R118</strain>
    </source>
</reference>
<proteinExistence type="predicted"/>
<organism evidence="3 4">
    <name type="scientific">Rhizoctonia solani</name>
    <dbReference type="NCBI Taxonomy" id="456999"/>
    <lineage>
        <taxon>Eukaryota</taxon>
        <taxon>Fungi</taxon>
        <taxon>Dikarya</taxon>
        <taxon>Basidiomycota</taxon>
        <taxon>Agaricomycotina</taxon>
        <taxon>Agaricomycetes</taxon>
        <taxon>Cantharellales</taxon>
        <taxon>Ceratobasidiaceae</taxon>
        <taxon>Rhizoctonia</taxon>
    </lineage>
</organism>
<evidence type="ECO:0000313" key="3">
    <source>
        <dbReference type="EMBL" id="CAE6428486.1"/>
    </source>
</evidence>
<keyword evidence="2" id="KW-0539">Nucleus</keyword>
<dbReference type="EMBL" id="CAJMWX010000770">
    <property type="protein sequence ID" value="CAE6428486.1"/>
    <property type="molecule type" value="Genomic_DNA"/>
</dbReference>
<protein>
    <recommendedName>
        <fullName evidence="5">Zn(2)-C6 fungal-type domain-containing protein</fullName>
    </recommendedName>
</protein>
<dbReference type="InterPro" id="IPR001138">
    <property type="entry name" value="Zn2Cys6_DnaBD"/>
</dbReference>
<evidence type="ECO:0000256" key="2">
    <source>
        <dbReference type="ARBA" id="ARBA00023242"/>
    </source>
</evidence>
<comment type="caution">
    <text evidence="3">The sequence shown here is derived from an EMBL/GenBank/DDBJ whole genome shotgun (WGS) entry which is preliminary data.</text>
</comment>
<dbReference type="InterPro" id="IPR036864">
    <property type="entry name" value="Zn2-C6_fun-type_DNA-bd_sf"/>
</dbReference>
<dbReference type="PANTHER" id="PTHR37534:SF46">
    <property type="entry name" value="ZN(II)2CYS6 TRANSCRIPTION FACTOR (EUROFUNG)"/>
    <property type="match status" value="1"/>
</dbReference>
<dbReference type="AlphaFoldDB" id="A0A8H2XJU3"/>
<dbReference type="CDD" id="cd00067">
    <property type="entry name" value="GAL4"/>
    <property type="match status" value="1"/>
</dbReference>
<dbReference type="GO" id="GO:0005634">
    <property type="term" value="C:nucleus"/>
    <property type="evidence" value="ECO:0007669"/>
    <property type="project" value="UniProtKB-SubCell"/>
</dbReference>
<name>A0A8H2XJU3_9AGAM</name>
<evidence type="ECO:0008006" key="5">
    <source>
        <dbReference type="Google" id="ProtNLM"/>
    </source>
</evidence>